<dbReference type="EMBL" id="QPMK01000016">
    <property type="protein sequence ID" value="RDD65012.1"/>
    <property type="molecule type" value="Genomic_DNA"/>
</dbReference>
<evidence type="ECO:0008006" key="3">
    <source>
        <dbReference type="Google" id="ProtNLM"/>
    </source>
</evidence>
<dbReference type="RefSeq" id="WP_114512272.1">
    <property type="nucleotide sequence ID" value="NZ_QPMK01000016.1"/>
</dbReference>
<keyword evidence="2" id="KW-1185">Reference proteome</keyword>
<dbReference type="GO" id="GO:0003677">
    <property type="term" value="F:DNA binding"/>
    <property type="evidence" value="ECO:0007669"/>
    <property type="project" value="InterPro"/>
</dbReference>
<dbReference type="Proteomes" id="UP000253977">
    <property type="component" value="Unassembled WGS sequence"/>
</dbReference>
<comment type="caution">
    <text evidence="1">The sequence shown here is derived from an EMBL/GenBank/DDBJ whole genome shotgun (WGS) entry which is preliminary data.</text>
</comment>
<organism evidence="1 2">
    <name type="scientific">Thalassococcus profundi</name>
    <dbReference type="NCBI Taxonomy" id="2282382"/>
    <lineage>
        <taxon>Bacteria</taxon>
        <taxon>Pseudomonadati</taxon>
        <taxon>Pseudomonadota</taxon>
        <taxon>Alphaproteobacteria</taxon>
        <taxon>Rhodobacterales</taxon>
        <taxon>Roseobacteraceae</taxon>
        <taxon>Thalassococcus</taxon>
    </lineage>
</organism>
<gene>
    <name evidence="1" type="ORF">DU478_17580</name>
</gene>
<name>A0A369TJJ2_9RHOB</name>
<sequence length="126" mass="13930">MTLETPIEKARRCWGEDLPDWVAGLAQHCMARSQNQVAKQMGYSASLVSAVIAARYPGDLSRVEDIYRGVFEAKTVDCPVLGTLSTERCRHWRARSGRLIPTNSLNVSMFRACRACPLNATGGQDD</sequence>
<dbReference type="OrthoDB" id="6064795at2"/>
<dbReference type="Gene3D" id="1.10.260.40">
    <property type="entry name" value="lambda repressor-like DNA-binding domains"/>
    <property type="match status" value="1"/>
</dbReference>
<accession>A0A369TJJ2</accession>
<protein>
    <recommendedName>
        <fullName evidence="3">Transcriptional regulator</fullName>
    </recommendedName>
</protein>
<proteinExistence type="predicted"/>
<evidence type="ECO:0000313" key="1">
    <source>
        <dbReference type="EMBL" id="RDD65012.1"/>
    </source>
</evidence>
<reference evidence="1 2" key="1">
    <citation type="submission" date="2018-07" db="EMBL/GenBank/DDBJ databases">
        <title>Thalassococcus profundi sp. nov., a marine bacterium isolated from deep seawater of Okinawa Trough.</title>
        <authorList>
            <person name="Yu M."/>
        </authorList>
    </citation>
    <scope>NUCLEOTIDE SEQUENCE [LARGE SCALE GENOMIC DNA]</scope>
    <source>
        <strain evidence="1 2">WRAS1</strain>
    </source>
</reference>
<dbReference type="AlphaFoldDB" id="A0A369TJJ2"/>
<evidence type="ECO:0000313" key="2">
    <source>
        <dbReference type="Proteomes" id="UP000253977"/>
    </source>
</evidence>
<dbReference type="InterPro" id="IPR010982">
    <property type="entry name" value="Lambda_DNA-bd_dom_sf"/>
</dbReference>